<protein>
    <submittedName>
        <fullName evidence="1">Uncharacterized protein</fullName>
    </submittedName>
</protein>
<reference evidence="1" key="1">
    <citation type="submission" date="2024-02" db="EMBL/GenBank/DDBJ databases">
        <authorList>
            <consortium name="ELIXIR-Norway"/>
            <consortium name="Elixir Norway"/>
        </authorList>
    </citation>
    <scope>NUCLEOTIDE SEQUENCE</scope>
</reference>
<evidence type="ECO:0000313" key="2">
    <source>
        <dbReference type="Proteomes" id="UP001497444"/>
    </source>
</evidence>
<evidence type="ECO:0000313" key="1">
    <source>
        <dbReference type="EMBL" id="CAK9259166.1"/>
    </source>
</evidence>
<dbReference type="Proteomes" id="UP001497444">
    <property type="component" value="Chromosome 12"/>
</dbReference>
<gene>
    <name evidence="1" type="ORF">CSSPJE1EN1_LOCUS4644</name>
</gene>
<dbReference type="EMBL" id="OZ020107">
    <property type="protein sequence ID" value="CAK9259166.1"/>
    <property type="molecule type" value="Genomic_DNA"/>
</dbReference>
<proteinExistence type="predicted"/>
<keyword evidence="2" id="KW-1185">Reference proteome</keyword>
<accession>A0ABP0VZI9</accession>
<sequence>MEVDEAMKWVMQRGGFKGVVVERDALRVTLKKDAPKEDELKGDLGGANLALVRMVTPNLGQSQVGERPSTLYKDGPIIEPITEVSTPSMVPPEVLESSHAPGEACPLEDVSTF</sequence>
<name>A0ABP0VZI9_9BRYO</name>
<organism evidence="1 2">
    <name type="scientific">Sphagnum jensenii</name>
    <dbReference type="NCBI Taxonomy" id="128206"/>
    <lineage>
        <taxon>Eukaryota</taxon>
        <taxon>Viridiplantae</taxon>
        <taxon>Streptophyta</taxon>
        <taxon>Embryophyta</taxon>
        <taxon>Bryophyta</taxon>
        <taxon>Sphagnophytina</taxon>
        <taxon>Sphagnopsida</taxon>
        <taxon>Sphagnales</taxon>
        <taxon>Sphagnaceae</taxon>
        <taxon>Sphagnum</taxon>
    </lineage>
</organism>